<dbReference type="Pfam" id="PF00297">
    <property type="entry name" value="Ribosomal_L3"/>
    <property type="match status" value="1"/>
</dbReference>
<dbReference type="InterPro" id="IPR019927">
    <property type="entry name" value="Ribosomal_uL3_bac/org-type"/>
</dbReference>
<dbReference type="GO" id="GO:0009507">
    <property type="term" value="C:chloroplast"/>
    <property type="evidence" value="ECO:0007669"/>
    <property type="project" value="UniProtKB-SubCell"/>
</dbReference>
<evidence type="ECO:0000256" key="11">
    <source>
        <dbReference type="RuleBase" id="RU003905"/>
    </source>
</evidence>
<evidence type="ECO:0000256" key="6">
    <source>
        <dbReference type="ARBA" id="ARBA00022884"/>
    </source>
</evidence>
<comment type="subcellular location">
    <subcellularLocation>
        <location evidence="2">Plastid</location>
        <location evidence="2">Chloroplast</location>
    </subcellularLocation>
</comment>
<keyword evidence="5" id="KW-0699">rRNA-binding</keyword>
<evidence type="ECO:0000256" key="9">
    <source>
        <dbReference type="ARBA" id="ARBA00035213"/>
    </source>
</evidence>
<keyword evidence="8 11" id="KW-0687">Ribonucleoprotein</keyword>
<reference evidence="13" key="1">
    <citation type="submission" date="2018-08" db="EMBL/GenBank/DDBJ databases">
        <title>Comparative Plastid Genomics of Synurophyceae: Evolutionary Evidence of Lateral Gene Transfer and Inverted Repeat Dynamics.</title>
        <authorList>
            <person name="Kim J.I."/>
            <person name="Shin H."/>
            <person name="Skaloud P."/>
            <person name="Jung J."/>
            <person name="Yoon H.S."/>
            <person name="Archibald J.M."/>
            <person name="Shin W."/>
        </authorList>
    </citation>
    <scope>NUCLEOTIDE SEQUENCE</scope>
    <source>
        <strain evidence="13">CCMP1782</strain>
    </source>
</reference>
<proteinExistence type="inferred from homology"/>
<feature type="region of interest" description="Disordered" evidence="12">
    <location>
        <begin position="137"/>
        <end position="165"/>
    </location>
</feature>
<keyword evidence="6" id="KW-0694">RNA-binding</keyword>
<evidence type="ECO:0000256" key="12">
    <source>
        <dbReference type="SAM" id="MobiDB-lite"/>
    </source>
</evidence>
<dbReference type="Gene3D" id="2.40.30.10">
    <property type="entry name" value="Translation factors"/>
    <property type="match status" value="1"/>
</dbReference>
<evidence type="ECO:0000256" key="2">
    <source>
        <dbReference type="ARBA" id="ARBA00004229"/>
    </source>
</evidence>
<evidence type="ECO:0000256" key="10">
    <source>
        <dbReference type="ARBA" id="ARBA00035503"/>
    </source>
</evidence>
<evidence type="ECO:0000256" key="3">
    <source>
        <dbReference type="ARBA" id="ARBA00006540"/>
    </source>
</evidence>
<dbReference type="InterPro" id="IPR000597">
    <property type="entry name" value="Ribosomal_uL3"/>
</dbReference>
<dbReference type="PANTHER" id="PTHR11229">
    <property type="entry name" value="50S RIBOSOMAL PROTEIN L3"/>
    <property type="match status" value="1"/>
</dbReference>
<comment type="similarity">
    <text evidence="3 11">Belongs to the universal ribosomal protein uL3 family.</text>
</comment>
<dbReference type="FunFam" id="2.40.30.10:FF:000065">
    <property type="entry name" value="50S ribosomal protein L3, chloroplastic"/>
    <property type="match status" value="1"/>
</dbReference>
<dbReference type="SUPFAM" id="SSF50447">
    <property type="entry name" value="Translation proteins"/>
    <property type="match status" value="1"/>
</dbReference>
<keyword evidence="7 11" id="KW-0689">Ribosomal protein</keyword>
<dbReference type="PROSITE" id="PS00474">
    <property type="entry name" value="RIBOSOMAL_L3"/>
    <property type="match status" value="1"/>
</dbReference>
<organism evidence="13">
    <name type="scientific">Mallomonas splendens</name>
    <dbReference type="NCBI Taxonomy" id="52552"/>
    <lineage>
        <taxon>Eukaryota</taxon>
        <taxon>Sar</taxon>
        <taxon>Stramenopiles</taxon>
        <taxon>Ochrophyta</taxon>
        <taxon>Synurophyceae</taxon>
        <taxon>Synurales</taxon>
        <taxon>Mallomonadaceae</taxon>
        <taxon>Mallomonas</taxon>
    </lineage>
</organism>
<dbReference type="GO" id="GO:0006412">
    <property type="term" value="P:translation"/>
    <property type="evidence" value="ECO:0007669"/>
    <property type="project" value="InterPro"/>
</dbReference>
<comment type="subunit">
    <text evidence="4">Part of the 50S ribosomal subunit.</text>
</comment>
<evidence type="ECO:0000256" key="8">
    <source>
        <dbReference type="ARBA" id="ARBA00023274"/>
    </source>
</evidence>
<sequence>MSLGILGNKIGMTQIFTPKGDRIPVTVIKGGPCYVTQIKSKENCGYNAIQLGYFEISPNSKNITKPNLGHFNKVNLPPFRYLKEYKTLMSSDYEIGQKFSVEMFKIGEKVNISGLTIGKGFTGNIKRHNFERGAITHGSKHHRAQGSLGSGTTPGRVFPGKRMSGHSGVEKRTVLGLEIIDIDINENIIVVKGCIPGKSGNLVNITLKN</sequence>
<evidence type="ECO:0000256" key="5">
    <source>
        <dbReference type="ARBA" id="ARBA00022730"/>
    </source>
</evidence>
<keyword evidence="13" id="KW-0934">Plastid</keyword>
<dbReference type="RefSeq" id="YP_009545429.1">
    <property type="nucleotide sequence ID" value="NC_040135.1"/>
</dbReference>
<dbReference type="AlphaFoldDB" id="A0A3G2QZV1"/>
<protein>
    <recommendedName>
        <fullName evidence="9">Large ribosomal subunit protein uL3c</fullName>
    </recommendedName>
    <alternativeName>
        <fullName evidence="10">50S ribosomal protein L3, chloroplastic</fullName>
    </alternativeName>
</protein>
<geneLocation type="plastid" evidence="13"/>
<dbReference type="GO" id="GO:0022625">
    <property type="term" value="C:cytosolic large ribosomal subunit"/>
    <property type="evidence" value="ECO:0007669"/>
    <property type="project" value="TreeGrafter"/>
</dbReference>
<evidence type="ECO:0000256" key="1">
    <source>
        <dbReference type="ARBA" id="ARBA00002570"/>
    </source>
</evidence>
<dbReference type="InterPro" id="IPR019926">
    <property type="entry name" value="Ribosomal_uL3_CS"/>
</dbReference>
<dbReference type="FunFam" id="3.30.160.810:FF:000001">
    <property type="entry name" value="50S ribosomal protein L3"/>
    <property type="match status" value="1"/>
</dbReference>
<dbReference type="GO" id="GO:0003735">
    <property type="term" value="F:structural constituent of ribosome"/>
    <property type="evidence" value="ECO:0007669"/>
    <property type="project" value="InterPro"/>
</dbReference>
<dbReference type="HAMAP" id="MF_01325_B">
    <property type="entry name" value="Ribosomal_uL3_B"/>
    <property type="match status" value="1"/>
</dbReference>
<evidence type="ECO:0000313" key="13">
    <source>
        <dbReference type="EMBL" id="AYO28583.1"/>
    </source>
</evidence>
<name>A0A3G2QZV1_9STRA</name>
<dbReference type="InterPro" id="IPR009000">
    <property type="entry name" value="Transl_B-barrel_sf"/>
</dbReference>
<dbReference type="PANTHER" id="PTHR11229:SF16">
    <property type="entry name" value="LARGE RIBOSOMAL SUBUNIT PROTEIN UL3C"/>
    <property type="match status" value="1"/>
</dbReference>
<evidence type="ECO:0000256" key="4">
    <source>
        <dbReference type="ARBA" id="ARBA00011838"/>
    </source>
</evidence>
<dbReference type="NCBIfam" id="TIGR03625">
    <property type="entry name" value="L3_bact"/>
    <property type="match status" value="1"/>
</dbReference>
<gene>
    <name evidence="13" type="primary">rpl3</name>
</gene>
<accession>A0A3G2QZV1</accession>
<dbReference type="GeneID" id="38571943"/>
<dbReference type="GO" id="GO:0019843">
    <property type="term" value="F:rRNA binding"/>
    <property type="evidence" value="ECO:0007669"/>
    <property type="project" value="UniProtKB-KW"/>
</dbReference>
<comment type="function">
    <text evidence="1">One of the primary rRNA binding proteins, it binds directly near the 3'-end of the 23S rRNA, where it nucleates assembly of the 50S subunit.</text>
</comment>
<evidence type="ECO:0000256" key="7">
    <source>
        <dbReference type="ARBA" id="ARBA00022980"/>
    </source>
</evidence>
<dbReference type="EMBL" id="MH795131">
    <property type="protein sequence ID" value="AYO28583.1"/>
    <property type="molecule type" value="Genomic_DNA"/>
</dbReference>
<dbReference type="Gene3D" id="3.30.160.810">
    <property type="match status" value="1"/>
</dbReference>